<dbReference type="RefSeq" id="WP_016464937.1">
    <property type="nucleotide sequence ID" value="NZ_CP025299.1"/>
</dbReference>
<organism evidence="1 2">
    <name type="scientific">Microbacterium hominis</name>
    <dbReference type="NCBI Taxonomy" id="162426"/>
    <lineage>
        <taxon>Bacteria</taxon>
        <taxon>Bacillati</taxon>
        <taxon>Actinomycetota</taxon>
        <taxon>Actinomycetes</taxon>
        <taxon>Micrococcales</taxon>
        <taxon>Microbacteriaceae</taxon>
        <taxon>Microbacterium</taxon>
    </lineage>
</organism>
<evidence type="ECO:0000313" key="1">
    <source>
        <dbReference type="EMBL" id="AUG29541.1"/>
    </source>
</evidence>
<gene>
    <name evidence="1" type="ORF">CXR34_08835</name>
</gene>
<dbReference type="AlphaFoldDB" id="A0A2K9DBR1"/>
<name>A0A2K9DBR1_9MICO</name>
<sequence>MTTFNERLHPRGQAANAGQFAAKSNDAPHAGLAADESTSRFIAIADQHDRAEWAARMEALQWERRVRQASLEKFMALAAAHAPSDATHAIFDEESGTVELIGWQNIAGDQLDEEPFDGHQLMGFEDSHHLRDAGFEFDDHSFRWVIELREPEAARRDLHESAVNWGTDAHYIDDRVRGDGALGAFLSGVARRSPEIGVSLAQLTDQQVASVNRDFEAFTSLMASKIRGGVQG</sequence>
<protein>
    <submittedName>
        <fullName evidence="1">Uncharacterized protein</fullName>
    </submittedName>
</protein>
<evidence type="ECO:0000313" key="2">
    <source>
        <dbReference type="Proteomes" id="UP000233276"/>
    </source>
</evidence>
<accession>A0A2K9DBR1</accession>
<dbReference type="EMBL" id="CP025299">
    <property type="protein sequence ID" value="AUG29541.1"/>
    <property type="molecule type" value="Genomic_DNA"/>
</dbReference>
<proteinExistence type="predicted"/>
<reference evidence="1 2" key="1">
    <citation type="submission" date="2017-12" db="EMBL/GenBank/DDBJ databases">
        <title>Isolation and characterization of estrogens degradatiion strain Microbacterium hominis SJTG1.</title>
        <authorList>
            <person name="Xiong W."/>
            <person name="Yin C."/>
            <person name="Zheng D."/>
            <person name="Liang R."/>
        </authorList>
    </citation>
    <scope>NUCLEOTIDE SEQUENCE [LARGE SCALE GENOMIC DNA]</scope>
    <source>
        <strain evidence="1 2">SJTG1</strain>
    </source>
</reference>
<dbReference type="Proteomes" id="UP000233276">
    <property type="component" value="Chromosome"/>
</dbReference>
<dbReference type="KEGG" id="mhos:CXR34_08835"/>